<evidence type="ECO:0000313" key="1">
    <source>
        <dbReference type="EMBL" id="MCZ0701914.1"/>
    </source>
</evidence>
<dbReference type="PANTHER" id="PTHR48100">
    <property type="entry name" value="BROAD-SPECIFICITY PHOSPHATASE YOR283W-RELATED"/>
    <property type="match status" value="1"/>
</dbReference>
<keyword evidence="2" id="KW-1185">Reference proteome</keyword>
<dbReference type="InterPro" id="IPR050275">
    <property type="entry name" value="PGM_Phosphatase"/>
</dbReference>
<organism evidence="1 2">
    <name type="scientific">Natronobacillus azotifigens</name>
    <dbReference type="NCBI Taxonomy" id="472978"/>
    <lineage>
        <taxon>Bacteria</taxon>
        <taxon>Bacillati</taxon>
        <taxon>Bacillota</taxon>
        <taxon>Bacilli</taxon>
        <taxon>Bacillales</taxon>
        <taxon>Bacillaceae</taxon>
        <taxon>Natronobacillus</taxon>
    </lineage>
</organism>
<protein>
    <submittedName>
        <fullName evidence="1">Histidine phosphatase family protein</fullName>
    </submittedName>
</protein>
<dbReference type="CDD" id="cd07067">
    <property type="entry name" value="HP_PGM_like"/>
    <property type="match status" value="1"/>
</dbReference>
<gene>
    <name evidence="1" type="ORF">OWO01_01645</name>
</gene>
<dbReference type="AlphaFoldDB" id="A0A9J6R8C6"/>
<dbReference type="EMBL" id="JAPRAT010000002">
    <property type="protein sequence ID" value="MCZ0701914.1"/>
    <property type="molecule type" value="Genomic_DNA"/>
</dbReference>
<dbReference type="InterPro" id="IPR013078">
    <property type="entry name" value="His_Pase_superF_clade-1"/>
</dbReference>
<sequence>MKELILIRHCQAEGQHKDSPLTNNGVNQARRLAEFLSKKNIKLDRILSSPYMGAVETIKPYADKNHLKVEIDPRLQERILSEEPIDDWFDVLETSFLDMDYRLPGGESSNEAGKRGLQVIDEVLKDPSCQKIALITHGNLLTLILAHFSEGFGFSQWRMLKNPDVFLIQNQENSYSLEHIW</sequence>
<reference evidence="1" key="1">
    <citation type="submission" date="2022-11" db="EMBL/GenBank/DDBJ databases">
        <title>WGS of Natronobacillus azotifigens 24KS-1, an anaerobic diazotrophic haloalkaliphile from soda-rich habitats.</title>
        <authorList>
            <person name="Sorokin D.Y."/>
            <person name="Merkel A.Y."/>
        </authorList>
    </citation>
    <scope>NUCLEOTIDE SEQUENCE</scope>
    <source>
        <strain evidence="1">24KS-1</strain>
    </source>
</reference>
<dbReference type="GO" id="GO:0005737">
    <property type="term" value="C:cytoplasm"/>
    <property type="evidence" value="ECO:0007669"/>
    <property type="project" value="TreeGrafter"/>
</dbReference>
<dbReference type="InterPro" id="IPR029033">
    <property type="entry name" value="His_PPase_superfam"/>
</dbReference>
<dbReference type="RefSeq" id="WP_268778682.1">
    <property type="nucleotide sequence ID" value="NZ_JAPRAT010000002.1"/>
</dbReference>
<dbReference type="Proteomes" id="UP001084197">
    <property type="component" value="Unassembled WGS sequence"/>
</dbReference>
<dbReference type="GO" id="GO:0016791">
    <property type="term" value="F:phosphatase activity"/>
    <property type="evidence" value="ECO:0007669"/>
    <property type="project" value="TreeGrafter"/>
</dbReference>
<dbReference type="Gene3D" id="3.40.50.1240">
    <property type="entry name" value="Phosphoglycerate mutase-like"/>
    <property type="match status" value="1"/>
</dbReference>
<dbReference type="SUPFAM" id="SSF53254">
    <property type="entry name" value="Phosphoglycerate mutase-like"/>
    <property type="match status" value="1"/>
</dbReference>
<proteinExistence type="predicted"/>
<dbReference type="SMART" id="SM00855">
    <property type="entry name" value="PGAM"/>
    <property type="match status" value="1"/>
</dbReference>
<comment type="caution">
    <text evidence="1">The sequence shown here is derived from an EMBL/GenBank/DDBJ whole genome shotgun (WGS) entry which is preliminary data.</text>
</comment>
<name>A0A9J6R8C6_9BACI</name>
<evidence type="ECO:0000313" key="2">
    <source>
        <dbReference type="Proteomes" id="UP001084197"/>
    </source>
</evidence>
<accession>A0A9J6R8C6</accession>
<dbReference type="Pfam" id="PF00300">
    <property type="entry name" value="His_Phos_1"/>
    <property type="match status" value="1"/>
</dbReference>
<dbReference type="PANTHER" id="PTHR48100:SF1">
    <property type="entry name" value="HISTIDINE PHOSPHATASE FAMILY PROTEIN-RELATED"/>
    <property type="match status" value="1"/>
</dbReference>